<keyword evidence="2" id="KW-0560">Oxidoreductase</keyword>
<evidence type="ECO:0000256" key="1">
    <source>
        <dbReference type="ARBA" id="ARBA00022723"/>
    </source>
</evidence>
<evidence type="ECO:0000313" key="2">
    <source>
        <dbReference type="EMBL" id="CUU60322.1"/>
    </source>
</evidence>
<protein>
    <submittedName>
        <fullName evidence="2">2,5-dihydroxypyridine 5,6-dioxygenase</fullName>
    </submittedName>
</protein>
<dbReference type="Proteomes" id="UP000198802">
    <property type="component" value="Unassembled WGS sequence"/>
</dbReference>
<keyword evidence="2" id="KW-0223">Dioxygenase</keyword>
<dbReference type="GO" id="GO:0046872">
    <property type="term" value="F:metal ion binding"/>
    <property type="evidence" value="ECO:0007669"/>
    <property type="project" value="UniProtKB-KW"/>
</dbReference>
<accession>A0A0S4QZA9</accession>
<keyword evidence="3" id="KW-1185">Reference proteome</keyword>
<dbReference type="InterPro" id="IPR058739">
    <property type="entry name" value="NicX"/>
</dbReference>
<dbReference type="Pfam" id="PF26233">
    <property type="entry name" value="NicX"/>
    <property type="match status" value="1"/>
</dbReference>
<dbReference type="AlphaFoldDB" id="A0A0S4QZA9"/>
<dbReference type="RefSeq" id="WP_091285065.1">
    <property type="nucleotide sequence ID" value="NZ_FAOZ01000038.1"/>
</dbReference>
<evidence type="ECO:0000313" key="3">
    <source>
        <dbReference type="Proteomes" id="UP000198802"/>
    </source>
</evidence>
<reference evidence="3" key="1">
    <citation type="submission" date="2015-11" db="EMBL/GenBank/DDBJ databases">
        <authorList>
            <person name="Varghese N."/>
        </authorList>
    </citation>
    <scope>NUCLEOTIDE SEQUENCE [LARGE SCALE GENOMIC DNA]</scope>
    <source>
        <strain evidence="3">DSM 45899</strain>
    </source>
</reference>
<dbReference type="EMBL" id="FAOZ01000038">
    <property type="protein sequence ID" value="CUU60322.1"/>
    <property type="molecule type" value="Genomic_DNA"/>
</dbReference>
<gene>
    <name evidence="2" type="ORF">Ga0074812_13837</name>
</gene>
<keyword evidence="1" id="KW-0479">Metal-binding</keyword>
<proteinExistence type="predicted"/>
<organism evidence="2 3">
    <name type="scientific">Parafrankia irregularis</name>
    <dbReference type="NCBI Taxonomy" id="795642"/>
    <lineage>
        <taxon>Bacteria</taxon>
        <taxon>Bacillati</taxon>
        <taxon>Actinomycetota</taxon>
        <taxon>Actinomycetes</taxon>
        <taxon>Frankiales</taxon>
        <taxon>Frankiaceae</taxon>
        <taxon>Parafrankia</taxon>
    </lineage>
</organism>
<dbReference type="PANTHER" id="PTHR34448:SF1">
    <property type="entry name" value="BLL6088 PROTEIN"/>
    <property type="match status" value="1"/>
</dbReference>
<name>A0A0S4QZA9_9ACTN</name>
<dbReference type="PANTHER" id="PTHR34448">
    <property type="entry name" value="AMINOPEPTIDASE"/>
    <property type="match status" value="1"/>
</dbReference>
<sequence length="369" mass="38924">MLVPNQAADGGTLTTLFRRALEGCDVRPGETVAVLGNAQSPPLYLETTAAAAASLGARVFTVMLPSITRSAATVPGVGEVYGLTGLTGLRPVVEALKSADMVVDLSILLHSAEQEEILSAGTRMLMITEPPEILERLFPTDDLRRRVQASVAMLSGGSELRITSDAGTDITFGLGQFGAGGGWGFTNGPGTHAHLSAGLAAAYPNEGSANGRWVINSGDIIFPFKTYVNAPITIDVVDGFIRSIEGPGADAELYRDYLESWGDPEGFAMSHIGWGLNEKARWNALALLDRSATQGMDGRCFAGNVLFSTGPNNEAGGSRFTLAHSDVPVRRCSVWLDGRQILDHGRFVVDELRVDDGAARLGAPLVGAL</sequence>
<dbReference type="SUPFAM" id="SSF144052">
    <property type="entry name" value="Thermophilic metalloprotease-like"/>
    <property type="match status" value="1"/>
</dbReference>
<dbReference type="GO" id="GO:0051213">
    <property type="term" value="F:dioxygenase activity"/>
    <property type="evidence" value="ECO:0007669"/>
    <property type="project" value="UniProtKB-KW"/>
</dbReference>
<dbReference type="InterPro" id="IPR052170">
    <property type="entry name" value="M29_Exopeptidase"/>
</dbReference>